<dbReference type="AlphaFoldDB" id="A0A4R4YHB8"/>
<proteinExistence type="predicted"/>
<dbReference type="RefSeq" id="WP_132488852.1">
    <property type="nucleotide sequence ID" value="NZ_SMKW01000034.1"/>
</dbReference>
<dbReference type="InterPro" id="IPR049244">
    <property type="entry name" value="DUF6879"/>
</dbReference>
<comment type="caution">
    <text evidence="2">The sequence shown here is derived from an EMBL/GenBank/DDBJ whole genome shotgun (WGS) entry which is preliminary data.</text>
</comment>
<dbReference type="Pfam" id="PF21806">
    <property type="entry name" value="DUF6879"/>
    <property type="match status" value="1"/>
</dbReference>
<evidence type="ECO:0000259" key="1">
    <source>
        <dbReference type="Pfam" id="PF21806"/>
    </source>
</evidence>
<gene>
    <name evidence="2" type="ORF">E1288_24425</name>
</gene>
<name>A0A4R4YHB8_9PSEU</name>
<evidence type="ECO:0000313" key="2">
    <source>
        <dbReference type="EMBL" id="TDD44271.1"/>
    </source>
</evidence>
<sequence>MKNPPRELLGERLSPEEYLRDFDPRFWRITENDFWKFERRQSFQEQGNSSWDAFARGDWSESLKLLEDRTENLKSYFRRVTEQGFTTYRVRVVEEPLTPYMQWLIHSQRQRSEYGGHVRIVGVDEVAPFESDGTLPEIVTVGSEAIYQVLYDADGVLEGAIRSDAPEDLASWRDFMMRLYATGEDIADYFERVVETLPPPDPGEE</sequence>
<dbReference type="OrthoDB" id="3436275at2"/>
<protein>
    <recommendedName>
        <fullName evidence="1">DUF6879 domain-containing protein</fullName>
    </recommendedName>
</protein>
<evidence type="ECO:0000313" key="3">
    <source>
        <dbReference type="Proteomes" id="UP000294947"/>
    </source>
</evidence>
<accession>A0A4R4YHB8</accession>
<dbReference type="Proteomes" id="UP000294947">
    <property type="component" value="Unassembled WGS sequence"/>
</dbReference>
<feature type="domain" description="DUF6879" evidence="1">
    <location>
        <begin position="21"/>
        <end position="190"/>
    </location>
</feature>
<keyword evidence="3" id="KW-1185">Reference proteome</keyword>
<organism evidence="2 3">
    <name type="scientific">Saccharopolyspora elongata</name>
    <dbReference type="NCBI Taxonomy" id="2530387"/>
    <lineage>
        <taxon>Bacteria</taxon>
        <taxon>Bacillati</taxon>
        <taxon>Actinomycetota</taxon>
        <taxon>Actinomycetes</taxon>
        <taxon>Pseudonocardiales</taxon>
        <taxon>Pseudonocardiaceae</taxon>
        <taxon>Saccharopolyspora</taxon>
    </lineage>
</organism>
<dbReference type="EMBL" id="SMKW01000034">
    <property type="protein sequence ID" value="TDD44271.1"/>
    <property type="molecule type" value="Genomic_DNA"/>
</dbReference>
<reference evidence="2 3" key="1">
    <citation type="submission" date="2019-03" db="EMBL/GenBank/DDBJ databases">
        <title>Draft genome sequences of novel Actinobacteria.</title>
        <authorList>
            <person name="Sahin N."/>
            <person name="Ay H."/>
            <person name="Saygin H."/>
        </authorList>
    </citation>
    <scope>NUCLEOTIDE SEQUENCE [LARGE SCALE GENOMIC DNA]</scope>
    <source>
        <strain evidence="2 3">7K502</strain>
    </source>
</reference>